<dbReference type="EMBL" id="LUTY01000566">
    <property type="protein sequence ID" value="OAD23082.1"/>
    <property type="molecule type" value="Genomic_DNA"/>
</dbReference>
<protein>
    <submittedName>
        <fullName evidence="1">Uncharacterized protein</fullName>
    </submittedName>
</protein>
<dbReference type="Proteomes" id="UP000076962">
    <property type="component" value="Unassembled WGS sequence"/>
</dbReference>
<sequence length="58" mass="6129">MSSMTIVALSKFSPVTGEVRVIVKVSLISELLSSLTVIVKDLSVTSPSAQFRVPVAPI</sequence>
<comment type="caution">
    <text evidence="1">The sequence shown here is derived from an EMBL/GenBank/DDBJ whole genome shotgun (WGS) entry which is preliminary data.</text>
</comment>
<organism evidence="1 2">
    <name type="scientific">Candidatus Thiomargarita nelsonii</name>
    <dbReference type="NCBI Taxonomy" id="1003181"/>
    <lineage>
        <taxon>Bacteria</taxon>
        <taxon>Pseudomonadati</taxon>
        <taxon>Pseudomonadota</taxon>
        <taxon>Gammaproteobacteria</taxon>
        <taxon>Thiotrichales</taxon>
        <taxon>Thiotrichaceae</taxon>
        <taxon>Thiomargarita</taxon>
    </lineage>
</organism>
<accession>A0A176S4P5</accession>
<reference evidence="1 2" key="1">
    <citation type="submission" date="2016-05" db="EMBL/GenBank/DDBJ databases">
        <title>Single-cell genome of chain-forming Candidatus Thiomargarita nelsonii and comparison to other large sulfur-oxidizing bacteria.</title>
        <authorList>
            <person name="Winkel M."/>
            <person name="Salman V."/>
            <person name="Woyke T."/>
            <person name="Schulz-Vogt H."/>
            <person name="Richter M."/>
            <person name="Flood B."/>
            <person name="Bailey J."/>
            <person name="Amann R."/>
            <person name="Mussmann M."/>
        </authorList>
    </citation>
    <scope>NUCLEOTIDE SEQUENCE [LARGE SCALE GENOMIC DNA]</scope>
    <source>
        <strain evidence="1 2">THI036</strain>
    </source>
</reference>
<evidence type="ECO:0000313" key="2">
    <source>
        <dbReference type="Proteomes" id="UP000076962"/>
    </source>
</evidence>
<keyword evidence="2" id="KW-1185">Reference proteome</keyword>
<evidence type="ECO:0000313" key="1">
    <source>
        <dbReference type="EMBL" id="OAD23082.1"/>
    </source>
</evidence>
<dbReference type="AlphaFoldDB" id="A0A176S4P5"/>
<proteinExistence type="predicted"/>
<gene>
    <name evidence="1" type="ORF">THIOM_001092</name>
</gene>
<name>A0A176S4P5_9GAMM</name>